<protein>
    <submittedName>
        <fullName evidence="4">Glycosyltransferase family 8 protein</fullName>
    </submittedName>
</protein>
<sequence length="252" mass="28946">METIHIVAAANDLYVRHMAVMLTSLLANKTSGNPVQIHVIDGGSISAENKEKLVKSVGKFHQEIRFIPFNNELLQGVKITERFGREAYYRVFIPSLLPESVHKAIYLDSDLIVLKDIVKLWGISLDQHYIAAVEDSVGSNRGRVLRIPADHYFNSGVLVLDLNKWRTYQVTNRVMGYVKRYPRRIQIADQDGLNAVLHDRWKRLNPEWNCFASLYSPLRPPAIIHYITTNKPWNSHPPGKHEYDKYSLATAW</sequence>
<keyword evidence="2" id="KW-0808">Transferase</keyword>
<keyword evidence="3" id="KW-0479">Metal-binding</keyword>
<dbReference type="RefSeq" id="WP_190924397.1">
    <property type="nucleotide sequence ID" value="NZ_JACXJA010000003.1"/>
</dbReference>
<proteinExistence type="predicted"/>
<name>A0A927GYX0_9BACL</name>
<dbReference type="AlphaFoldDB" id="A0A927GYX0"/>
<gene>
    <name evidence="4" type="ORF">IDH45_02645</name>
</gene>
<evidence type="ECO:0000313" key="4">
    <source>
        <dbReference type="EMBL" id="MBD2860884.1"/>
    </source>
</evidence>
<dbReference type="PANTHER" id="PTHR13778:SF47">
    <property type="entry name" value="LIPOPOLYSACCHARIDE 1,3-GALACTOSYLTRANSFERASE"/>
    <property type="match status" value="1"/>
</dbReference>
<keyword evidence="1" id="KW-0328">Glycosyltransferase</keyword>
<dbReference type="Pfam" id="PF01501">
    <property type="entry name" value="Glyco_transf_8"/>
    <property type="match status" value="1"/>
</dbReference>
<comment type="caution">
    <text evidence="4">The sequence shown here is derived from an EMBL/GenBank/DDBJ whole genome shotgun (WGS) entry which is preliminary data.</text>
</comment>
<dbReference type="InterPro" id="IPR029044">
    <property type="entry name" value="Nucleotide-diphossugar_trans"/>
</dbReference>
<dbReference type="Gene3D" id="3.90.550.10">
    <property type="entry name" value="Spore Coat Polysaccharide Biosynthesis Protein SpsA, Chain A"/>
    <property type="match status" value="1"/>
</dbReference>
<dbReference type="InterPro" id="IPR050748">
    <property type="entry name" value="Glycosyltrans_8_dom-fam"/>
</dbReference>
<keyword evidence="5" id="KW-1185">Reference proteome</keyword>
<dbReference type="EMBL" id="JACXJA010000003">
    <property type="protein sequence ID" value="MBD2860884.1"/>
    <property type="molecule type" value="Genomic_DNA"/>
</dbReference>
<dbReference type="Proteomes" id="UP000639396">
    <property type="component" value="Unassembled WGS sequence"/>
</dbReference>
<dbReference type="PANTHER" id="PTHR13778">
    <property type="entry name" value="GLYCOSYLTRANSFERASE 8 DOMAIN-CONTAINING PROTEIN"/>
    <property type="match status" value="1"/>
</dbReference>
<dbReference type="GO" id="GO:0046872">
    <property type="term" value="F:metal ion binding"/>
    <property type="evidence" value="ECO:0007669"/>
    <property type="project" value="UniProtKB-KW"/>
</dbReference>
<evidence type="ECO:0000256" key="2">
    <source>
        <dbReference type="ARBA" id="ARBA00022679"/>
    </source>
</evidence>
<dbReference type="SUPFAM" id="SSF53448">
    <property type="entry name" value="Nucleotide-diphospho-sugar transferases"/>
    <property type="match status" value="1"/>
</dbReference>
<accession>A0A927GYX0</accession>
<evidence type="ECO:0000256" key="3">
    <source>
        <dbReference type="ARBA" id="ARBA00022723"/>
    </source>
</evidence>
<dbReference type="CDD" id="cd04194">
    <property type="entry name" value="GT8_A4GalT_like"/>
    <property type="match status" value="1"/>
</dbReference>
<organism evidence="4 5">
    <name type="scientific">Paenibacillus oceani</name>
    <dbReference type="NCBI Taxonomy" id="2772510"/>
    <lineage>
        <taxon>Bacteria</taxon>
        <taxon>Bacillati</taxon>
        <taxon>Bacillota</taxon>
        <taxon>Bacilli</taxon>
        <taxon>Bacillales</taxon>
        <taxon>Paenibacillaceae</taxon>
        <taxon>Paenibacillus</taxon>
    </lineage>
</organism>
<reference evidence="4" key="1">
    <citation type="submission" date="2020-09" db="EMBL/GenBank/DDBJ databases">
        <title>A novel bacterium of genus Paenibacillus, isolated from South China Sea.</title>
        <authorList>
            <person name="Huang H."/>
            <person name="Mo K."/>
            <person name="Hu Y."/>
        </authorList>
    </citation>
    <scope>NUCLEOTIDE SEQUENCE</scope>
    <source>
        <strain evidence="4">IB182363</strain>
    </source>
</reference>
<dbReference type="InterPro" id="IPR002495">
    <property type="entry name" value="Glyco_trans_8"/>
</dbReference>
<evidence type="ECO:0000256" key="1">
    <source>
        <dbReference type="ARBA" id="ARBA00022676"/>
    </source>
</evidence>
<evidence type="ECO:0000313" key="5">
    <source>
        <dbReference type="Proteomes" id="UP000639396"/>
    </source>
</evidence>
<dbReference type="GO" id="GO:0016757">
    <property type="term" value="F:glycosyltransferase activity"/>
    <property type="evidence" value="ECO:0007669"/>
    <property type="project" value="UniProtKB-KW"/>
</dbReference>